<accession>A0A0G4FJJ0</accession>
<keyword evidence="6" id="KW-0378">Hydrolase</keyword>
<sequence>MQRPLPDTNIVVDYFGPVRGGPHVYFLTHTHADHLTGLSNQWGGGFIYCSPVCCKLLLQKFPHLQPLLVPLELNQIYRLSTNEAKLPPFQPPSCVPIASPSAAAPPPPPPPHDKDKGGPTKHNRPYCRTDADVDVMLVDASHCPGATMIWLQSPAFGSYLHTGDCRYEPPRAARGEGRVHRPIDLTTPPPADGGCRMTRDLKTILRLSSDFQPSVRERRREEAAKAPAVISVDGEKSDDDRGLGEMVTLGLGDSDWQEGEGEGGLPIAGEGDGGVGRRRERCVIDNLFLDNTYCHPGFDFPARAELAREVVNMLKSYWPCIAILGIDTLGKEDLLCAVAEALNTKVEVSQSRLDTIADAGFPPQHFQAYDAADNDVDTDSNNGADADVLPSVSDATTSNGANDIGAASSCGLVRAVSRQTLKKTVERYQGKTALPVLGVLLTGWSATYVPWERQGTEIVRVPYSLHSSYPELCELVRLIRPKKVTFTVPLPSQPQPQPPNPQKQQQQQQRSEQKGSEQDEQPPMQPISYSYDGTEGIKAFMAACDLSHVTLGAGRDQPQRVGKKRRRAWQPWLPYVSALLRQGDKGDSRFPWYVPTWNRGIQHAPPREQEDQDE</sequence>
<dbReference type="GO" id="GO:0003684">
    <property type="term" value="F:damaged DNA binding"/>
    <property type="evidence" value="ECO:0007669"/>
    <property type="project" value="TreeGrafter"/>
</dbReference>
<evidence type="ECO:0000259" key="14">
    <source>
        <dbReference type="Pfam" id="PF07522"/>
    </source>
</evidence>
<dbReference type="VEuPathDB" id="CryptoDB:Vbra_15594"/>
<dbReference type="InterPro" id="IPR036866">
    <property type="entry name" value="RibonucZ/Hydroxyglut_hydro"/>
</dbReference>
<evidence type="ECO:0000256" key="3">
    <source>
        <dbReference type="ARBA" id="ARBA00022722"/>
    </source>
</evidence>
<evidence type="ECO:0000256" key="5">
    <source>
        <dbReference type="ARBA" id="ARBA00022763"/>
    </source>
</evidence>
<dbReference type="GO" id="GO:0005634">
    <property type="term" value="C:nucleus"/>
    <property type="evidence" value="ECO:0007669"/>
    <property type="project" value="UniProtKB-SubCell"/>
</dbReference>
<dbReference type="PANTHER" id="PTHR23240">
    <property type="entry name" value="DNA CROSS-LINK REPAIR PROTEIN PSO2/SNM1-RELATED"/>
    <property type="match status" value="1"/>
</dbReference>
<keyword evidence="5" id="KW-0227">DNA damage</keyword>
<dbReference type="SUPFAM" id="SSF56281">
    <property type="entry name" value="Metallo-hydrolase/oxidoreductase"/>
    <property type="match status" value="1"/>
</dbReference>
<proteinExistence type="inferred from homology"/>
<dbReference type="GO" id="GO:0004519">
    <property type="term" value="F:endonuclease activity"/>
    <property type="evidence" value="ECO:0007669"/>
    <property type="project" value="UniProtKB-KW"/>
</dbReference>
<keyword evidence="8" id="KW-0233">DNA recombination</keyword>
<dbReference type="GO" id="GO:0006310">
    <property type="term" value="P:DNA recombination"/>
    <property type="evidence" value="ECO:0007669"/>
    <property type="project" value="UniProtKB-KW"/>
</dbReference>
<evidence type="ECO:0000313" key="16">
    <source>
        <dbReference type="Proteomes" id="UP000041254"/>
    </source>
</evidence>
<keyword evidence="9" id="KW-0234">DNA repair</keyword>
<dbReference type="GO" id="GO:0035312">
    <property type="term" value="F:5'-3' DNA exonuclease activity"/>
    <property type="evidence" value="ECO:0007669"/>
    <property type="project" value="TreeGrafter"/>
</dbReference>
<evidence type="ECO:0000256" key="8">
    <source>
        <dbReference type="ARBA" id="ARBA00023172"/>
    </source>
</evidence>
<evidence type="ECO:0000256" key="9">
    <source>
        <dbReference type="ARBA" id="ARBA00023204"/>
    </source>
</evidence>
<dbReference type="InterPro" id="IPR011084">
    <property type="entry name" value="DRMBL"/>
</dbReference>
<evidence type="ECO:0000256" key="10">
    <source>
        <dbReference type="ARBA" id="ARBA00023242"/>
    </source>
</evidence>
<keyword evidence="7" id="KW-0269">Exonuclease</keyword>
<evidence type="ECO:0000256" key="7">
    <source>
        <dbReference type="ARBA" id="ARBA00022839"/>
    </source>
</evidence>
<keyword evidence="3" id="KW-0540">Nuclease</keyword>
<keyword evidence="10" id="KW-0539">Nucleus</keyword>
<protein>
    <recommendedName>
        <fullName evidence="11">Protein artemis</fullName>
    </recommendedName>
    <alternativeName>
        <fullName evidence="12">DNA cross-link repair 1C protein</fullName>
    </alternativeName>
</protein>
<feature type="compositionally biased region" description="Pro residues" evidence="13">
    <location>
        <begin position="491"/>
        <end position="501"/>
    </location>
</feature>
<gene>
    <name evidence="15" type="ORF">Vbra_15594</name>
</gene>
<feature type="region of interest" description="Disordered" evidence="13">
    <location>
        <begin position="251"/>
        <end position="272"/>
    </location>
</feature>
<dbReference type="PANTHER" id="PTHR23240:SF8">
    <property type="entry name" value="PROTEIN ARTEMIS"/>
    <property type="match status" value="1"/>
</dbReference>
<dbReference type="Pfam" id="PF07522">
    <property type="entry name" value="DRMBL"/>
    <property type="match status" value="1"/>
</dbReference>
<feature type="compositionally biased region" description="Gly residues" evidence="13">
    <location>
        <begin position="262"/>
        <end position="272"/>
    </location>
</feature>
<evidence type="ECO:0000313" key="15">
    <source>
        <dbReference type="EMBL" id="CEM13793.1"/>
    </source>
</evidence>
<feature type="region of interest" description="Disordered" evidence="13">
    <location>
        <begin position="487"/>
        <end position="531"/>
    </location>
</feature>
<evidence type="ECO:0000256" key="13">
    <source>
        <dbReference type="SAM" id="MobiDB-lite"/>
    </source>
</evidence>
<feature type="region of interest" description="Disordered" evidence="13">
    <location>
        <begin position="373"/>
        <end position="392"/>
    </location>
</feature>
<keyword evidence="16" id="KW-1185">Reference proteome</keyword>
<evidence type="ECO:0000256" key="1">
    <source>
        <dbReference type="ARBA" id="ARBA00004123"/>
    </source>
</evidence>
<dbReference type="STRING" id="1169540.A0A0G4FJJ0"/>
<dbReference type="InParanoid" id="A0A0G4FJJ0"/>
<evidence type="ECO:0000256" key="6">
    <source>
        <dbReference type="ARBA" id="ARBA00022801"/>
    </source>
</evidence>
<comment type="subcellular location">
    <subcellularLocation>
        <location evidence="1">Nucleus</location>
    </subcellularLocation>
</comment>
<dbReference type="Gene3D" id="3.60.15.10">
    <property type="entry name" value="Ribonuclease Z/Hydroxyacylglutathione hydrolase-like"/>
    <property type="match status" value="1"/>
</dbReference>
<feature type="region of interest" description="Disordered" evidence="13">
    <location>
        <begin position="96"/>
        <end position="126"/>
    </location>
</feature>
<organism evidence="15 16">
    <name type="scientific">Vitrella brassicaformis (strain CCMP3155)</name>
    <dbReference type="NCBI Taxonomy" id="1169540"/>
    <lineage>
        <taxon>Eukaryota</taxon>
        <taxon>Sar</taxon>
        <taxon>Alveolata</taxon>
        <taxon>Colpodellida</taxon>
        <taxon>Vitrellaceae</taxon>
        <taxon>Vitrella</taxon>
    </lineage>
</organism>
<evidence type="ECO:0000256" key="12">
    <source>
        <dbReference type="ARBA" id="ARBA00042677"/>
    </source>
</evidence>
<evidence type="ECO:0000256" key="11">
    <source>
        <dbReference type="ARBA" id="ARBA00039759"/>
    </source>
</evidence>
<dbReference type="OrthoDB" id="346985at2759"/>
<dbReference type="AlphaFoldDB" id="A0A0G4FJJ0"/>
<comment type="similarity">
    <text evidence="2">Belongs to the DNA repair metallo-beta-lactamase (DRMBL) family.</text>
</comment>
<dbReference type="GO" id="GO:0006303">
    <property type="term" value="P:double-strand break repair via nonhomologous end joining"/>
    <property type="evidence" value="ECO:0007669"/>
    <property type="project" value="TreeGrafter"/>
</dbReference>
<evidence type="ECO:0000256" key="2">
    <source>
        <dbReference type="ARBA" id="ARBA00010304"/>
    </source>
</evidence>
<dbReference type="EMBL" id="CDMY01000447">
    <property type="protein sequence ID" value="CEM13793.1"/>
    <property type="molecule type" value="Genomic_DNA"/>
</dbReference>
<keyword evidence="4" id="KW-0255">Endonuclease</keyword>
<dbReference type="Proteomes" id="UP000041254">
    <property type="component" value="Unassembled WGS sequence"/>
</dbReference>
<dbReference type="GO" id="GO:0036297">
    <property type="term" value="P:interstrand cross-link repair"/>
    <property type="evidence" value="ECO:0007669"/>
    <property type="project" value="TreeGrafter"/>
</dbReference>
<feature type="domain" description="DNA repair metallo-beta-lactamase" evidence="14">
    <location>
        <begin position="419"/>
        <end position="489"/>
    </location>
</feature>
<evidence type="ECO:0000256" key="4">
    <source>
        <dbReference type="ARBA" id="ARBA00022759"/>
    </source>
</evidence>
<reference evidence="15 16" key="1">
    <citation type="submission" date="2014-11" db="EMBL/GenBank/DDBJ databases">
        <authorList>
            <person name="Zhu J."/>
            <person name="Qi W."/>
            <person name="Song R."/>
        </authorList>
    </citation>
    <scope>NUCLEOTIDE SEQUENCE [LARGE SCALE GENOMIC DNA]</scope>
</reference>
<name>A0A0G4FJJ0_VITBC</name>
<dbReference type="PhylomeDB" id="A0A0G4FJJ0"/>